<feature type="domain" description="Laminin EGF-like" evidence="18">
    <location>
        <begin position="989"/>
        <end position="1035"/>
    </location>
</feature>
<feature type="transmembrane region" description="Helical" evidence="15">
    <location>
        <begin position="554"/>
        <end position="577"/>
    </location>
</feature>
<proteinExistence type="predicted"/>
<dbReference type="SMART" id="SM00423">
    <property type="entry name" value="PSI"/>
    <property type="match status" value="3"/>
</dbReference>
<dbReference type="InterPro" id="IPR000742">
    <property type="entry name" value="EGF"/>
</dbReference>
<dbReference type="SUPFAM" id="SSF49854">
    <property type="entry name" value="Spermadhesin, CUB domain"/>
    <property type="match status" value="1"/>
</dbReference>
<feature type="transmembrane region" description="Helical" evidence="15">
    <location>
        <begin position="684"/>
        <end position="706"/>
    </location>
</feature>
<feature type="domain" description="EGF-like" evidence="17">
    <location>
        <begin position="1941"/>
        <end position="1982"/>
    </location>
</feature>
<evidence type="ECO:0000256" key="5">
    <source>
        <dbReference type="ARBA" id="ARBA00022729"/>
    </source>
</evidence>
<evidence type="ECO:0000259" key="18">
    <source>
        <dbReference type="PROSITE" id="PS50027"/>
    </source>
</evidence>
<keyword evidence="2" id="KW-0880">Kelch repeat</keyword>
<keyword evidence="6" id="KW-0677">Repeat</keyword>
<dbReference type="EMBL" id="CAHIKZ030000791">
    <property type="protein sequence ID" value="CAE1238897.1"/>
    <property type="molecule type" value="Genomic_DNA"/>
</dbReference>
<dbReference type="Gene3D" id="2.60.120.290">
    <property type="entry name" value="Spermadhesin, CUB domain"/>
    <property type="match status" value="1"/>
</dbReference>
<keyword evidence="20" id="KW-1185">Reference proteome</keyword>
<dbReference type="GO" id="GO:0048513">
    <property type="term" value="P:animal organ development"/>
    <property type="evidence" value="ECO:0007669"/>
    <property type="project" value="UniProtKB-ARBA"/>
</dbReference>
<dbReference type="InterPro" id="IPR011043">
    <property type="entry name" value="Gal_Oxase/kelch_b-propeller"/>
</dbReference>
<sequence>MLLGSFSGDIVPDPVTAFSGYMLIHLYSDNNHVLDGFNATYLYLYNMGCHIWVNREAVENIRGDSRGSIMPKGGRFGHSAAVAHGNILLIAGGYAGHVLGDLIAYKVPKMIATAVPEPEVDRCDDVRIEECEINPECLMCTRKDKKRKGCVHYNKRKGEKKNVLLTSHQCGSICELLRSCGECLIQGQGPTLTNSSLLNVVHNEECLWCVKEDQCQTRSDPQNTCLIVNGTKSGLIGWWAGLSASLTNVSQCREEDRPAGLHWLKYQNPMNITYPDQAEIIRQTVSRLEFESTLAKEVDQQGFYTAHYTGFIYPLQFPPPHGNKSLVLTVGTATAEITLYLSKDEKKENKERVTGSGHKYEKSMAYEARRYGDAMLFRNTSRGAKYYVDLEAHLNITTSQNSVTELKSSVDITWNNVPQKKNSLKNEVNEQALTYEFLEPYHESKCKQNYNCLGCLSDNACGWCVETRTCILRDRNATEEESVLEGSLQKVVTPTVDKCSGDMKSHLLITNMAECPVCTDYVSCVECANDNLCEWVTDDAHCIRRGRVEEAYKFLFLCINILSFTTGLFVSVSLLLSDCLYLSLSFFQTVCICLSPSFRLFVSVSLLLSDCLYLSLSFFQTVCICLSPSFRLFVSVSLLLSDCLYLSLSQSARLSLSQSACLSLSLSLPVCICLSLFLCLFVSVILLVSACLCICLSLSLGLFLYISLSACLYVSFCFTLSASFYLSLSISLSTCLYLSLSLSARLYLSLMLNLFVSISLSQPVCICLSLSLSTCLYLSISLLSACLYMSRSSLSLFMSLSFCLYLSLSFSCPVCISLFFSTGSCLSISLSTCFKLQNIQCHNCSRHFNYSTCLDNFGCGWCYNEHNPTIGVCLDGDFVGPAYQMTCAAVVRERHNISIEEPAHWAYGVAPDVDECALSLHKCHPNATCYNTFNSYICECNRGFIGINGTKQCEKTCYYDCVNGKCSGAPDYECRCHIGWTGDECNTSCGCNGHSACPNGIGVCEECLHNTMGQFCEMCRPGSYGDPTSGEVCKLCKCNGHGDLALDECHNQSGKCFCKDDTKGFHCQHCLEDYYGNPKNGGRCYRRCGAATVLTNVTSGALGSFETTPELNHSHQIYCLWIITPFQDVQTPYELAREKKTLPSISFTFEPDISVNCSTDDFIYVYDGIPDFVNGSSKNYGLLLGAFCGNHSGPLGVEATMGVLTVYFVTYEKDDPIRQGFNAVYSINWCPAHCTGNRTCDGDRCVCKDGYLGPNCDMHLCPLNCSKSKGNPKCNDCVCPDGHRCHDDESLFAEYLFNPETRLEVSYPPHLARMGHSLISCGDDVLYLYGGRSLKYGLVREMWMFNLTSSEWSKVIASTDEEPSGRYHHAAVCVPILKTIFVYGGIVQIGRNPDKYQATNEFWKFAIESRKWTKEKSDWWLPTVAGHTLTYVQDIKLVVIGGFSTEKYFLDKVLIYDSAETSWEMYHRKNLSGIIPLGIYGHSAVYHRAVATIYIFGGMLFTKYYKFAPSKELYTFDPDNLQWNILQASDNSMLEPRMFHVAVNTVDYMLLIGGWTVDRKATNYILLYRFKCNTWQNITFKDSQINLYLRSYFGAAAATVNKHFYIMGGFSGVESAKLIKIGIPDDTCKLIDDYEMCKRTVECSACKVKISDVALTFCILPNNMFPEICVSGNISKGRVCDKEWFLERDCNQYHTCDQCLAIYPEFKNTPKLCKWCKHCKVGKCIRYNQKCGEENPCNRTQEEFRDMTKCDGIICNAVNCHSCHDSKKCMWTRQVIRTGEMTRILSGNPQYSWSSSLKESKEVTILIESTIPGSAPLSATETKPVRSVCRPMGQKVDPSTVSGVKNSKSVSPQLISPCIVLQGNVGHCFENIIIALCGWCSFGAQLDGRGLCMPGGLSGTSNGLCSETNITYGSTHLSEKIQDQYPNQALKISWVFVKCPPEDECKNSHHTCDSTTEQCVDTPESFKCICKPGYRKRGHICEPVCNQGCVHGKCTSPDQCKCMFGWVGNNCSVQCDCNNHSECKSEKHTKMCTECLHNTQGPQCQECSPLFVGDPRNGGHCQSCFEYCNNHTKICINTKESGPQSMKEPYESFMGRGPKTTEAVCKKCENNTEGPRCERCKMGYFRLSEDKPYNACRPCMCNGHAFDCKETTGMQCNCKNNTETKCDKDEENCYKNQCSSCKDSFLGESTDGHQCYSRMEVDVDYCFNPEHHIDCGVSADPLLQGRTVFYAVQPKYLNVNIRITIDITQGGVDVYFSPNDKTFVVDLNRETWFHEVKLDKNFKAHGNHGQYTQYQFNNVYYYLRKEVASDTNKFITLEQVNTTLNVSDVRFRLVITLPLDVHNLEKSQFYMIIYGRGDAYSNQTYGKLFFRQDQPHIDLFVFFSVFFSCFFLFLAFCVLIWKIKQTVDTQRSRQQRAREMQHMASRPFAGVLVLVDHEAAMSNPTPRKIRVNKPTARSPQLPEVNMIHPYVRDEHFSILPIAIEPTENGIASVATVVFQLPGGGSTTSKLCLGSALTLRQGCGAPRMAMRRRPSSSMA</sequence>
<evidence type="ECO:0000256" key="8">
    <source>
        <dbReference type="ARBA" id="ARBA00022989"/>
    </source>
</evidence>
<evidence type="ECO:0000256" key="9">
    <source>
        <dbReference type="ARBA" id="ARBA00023136"/>
    </source>
</evidence>
<keyword evidence="10 14" id="KW-1015">Disulfide bond</keyword>
<protein>
    <submittedName>
        <fullName evidence="19">MEGF8</fullName>
    </submittedName>
</protein>
<dbReference type="SUPFAM" id="SSF50965">
    <property type="entry name" value="Galactose oxidase, central domain"/>
    <property type="match status" value="1"/>
</dbReference>
<dbReference type="SMART" id="SM00180">
    <property type="entry name" value="EGF_Lam"/>
    <property type="match status" value="4"/>
</dbReference>
<dbReference type="SMART" id="SM00181">
    <property type="entry name" value="EGF"/>
    <property type="match status" value="9"/>
</dbReference>
<comment type="subcellular location">
    <subcellularLocation>
        <location evidence="1">Membrane</location>
        <topology evidence="1">Single-pass type I membrane protein</topology>
    </subcellularLocation>
</comment>
<dbReference type="InterPro" id="IPR000859">
    <property type="entry name" value="CUB_dom"/>
</dbReference>
<gene>
    <name evidence="19" type="ORF">SPHA_21559</name>
</gene>
<dbReference type="FunFam" id="2.10.25.10:FF:000191">
    <property type="entry name" value="Multiple epidermal growth factor-like domains 8"/>
    <property type="match status" value="1"/>
</dbReference>
<evidence type="ECO:0000256" key="11">
    <source>
        <dbReference type="ARBA" id="ARBA00023180"/>
    </source>
</evidence>
<evidence type="ECO:0000313" key="20">
    <source>
        <dbReference type="Proteomes" id="UP000597762"/>
    </source>
</evidence>
<dbReference type="PROSITE" id="PS50027">
    <property type="entry name" value="EGF_LAM_2"/>
    <property type="match status" value="3"/>
</dbReference>
<accession>A0A812BMG1</accession>
<dbReference type="InterPro" id="IPR056863">
    <property type="entry name" value="LMN_ATRN_NET-like_EGF"/>
</dbReference>
<evidence type="ECO:0000256" key="6">
    <source>
        <dbReference type="ARBA" id="ARBA00022737"/>
    </source>
</evidence>
<evidence type="ECO:0000256" key="15">
    <source>
        <dbReference type="SAM" id="Phobius"/>
    </source>
</evidence>
<evidence type="ECO:0000256" key="13">
    <source>
        <dbReference type="PROSITE-ProRule" id="PRU00076"/>
    </source>
</evidence>
<dbReference type="InterPro" id="IPR001881">
    <property type="entry name" value="EGF-like_Ca-bd_dom"/>
</dbReference>
<dbReference type="CDD" id="cd00054">
    <property type="entry name" value="EGF_CA"/>
    <property type="match status" value="2"/>
</dbReference>
<dbReference type="GO" id="GO:0005509">
    <property type="term" value="F:calcium ion binding"/>
    <property type="evidence" value="ECO:0007669"/>
    <property type="project" value="InterPro"/>
</dbReference>
<keyword evidence="12 14" id="KW-0424">Laminin EGF-like domain</keyword>
<feature type="transmembrane region" description="Helical" evidence="15">
    <location>
        <begin position="713"/>
        <end position="740"/>
    </location>
</feature>
<dbReference type="InterPro" id="IPR015915">
    <property type="entry name" value="Kelch-typ_b-propeller"/>
</dbReference>
<dbReference type="PROSITE" id="PS01248">
    <property type="entry name" value="EGF_LAM_1"/>
    <property type="match status" value="3"/>
</dbReference>
<dbReference type="InterPro" id="IPR056737">
    <property type="entry name" value="Beta-prop_ATRN-MKLN-like"/>
</dbReference>
<feature type="disulfide bond" evidence="14">
    <location>
        <begin position="1007"/>
        <end position="1016"/>
    </location>
</feature>
<dbReference type="PANTHER" id="PTHR46093">
    <property type="entry name" value="ACYL-COA-BINDING DOMAIN-CONTAINING PROTEIN 5"/>
    <property type="match status" value="1"/>
</dbReference>
<dbReference type="InterPro" id="IPR024731">
    <property type="entry name" value="NELL2-like_EGF"/>
</dbReference>
<dbReference type="Pfam" id="PF12947">
    <property type="entry name" value="EGF_3"/>
    <property type="match status" value="1"/>
</dbReference>
<feature type="domain" description="Laminin EGF-like" evidence="18">
    <location>
        <begin position="1036"/>
        <end position="1086"/>
    </location>
</feature>
<feature type="transmembrane region" description="Helical" evidence="15">
    <location>
        <begin position="796"/>
        <end position="820"/>
    </location>
</feature>
<evidence type="ECO:0000256" key="4">
    <source>
        <dbReference type="ARBA" id="ARBA00022692"/>
    </source>
</evidence>
<feature type="disulfide bond" evidence="14">
    <location>
        <begin position="1019"/>
        <end position="1033"/>
    </location>
</feature>
<dbReference type="SUPFAM" id="SSF57184">
    <property type="entry name" value="Growth factor receptor domain"/>
    <property type="match status" value="2"/>
</dbReference>
<dbReference type="InterPro" id="IPR049883">
    <property type="entry name" value="NOTCH1_EGF-like"/>
</dbReference>
<evidence type="ECO:0000259" key="17">
    <source>
        <dbReference type="PROSITE" id="PS50026"/>
    </source>
</evidence>
<dbReference type="OrthoDB" id="263283at2759"/>
<feature type="disulfide bond" evidence="14">
    <location>
        <begin position="1058"/>
        <end position="1067"/>
    </location>
</feature>
<evidence type="ECO:0000256" key="1">
    <source>
        <dbReference type="ARBA" id="ARBA00004479"/>
    </source>
</evidence>
<dbReference type="PROSITE" id="PS01180">
    <property type="entry name" value="CUB"/>
    <property type="match status" value="1"/>
</dbReference>
<comment type="caution">
    <text evidence="13">Lacks conserved residue(s) required for the propagation of feature annotation.</text>
</comment>
<feature type="domain" description="CUB" evidence="16">
    <location>
        <begin position="1088"/>
        <end position="1228"/>
    </location>
</feature>
<dbReference type="PROSITE" id="PS01186">
    <property type="entry name" value="EGF_2"/>
    <property type="match status" value="3"/>
</dbReference>
<dbReference type="InterPro" id="IPR002049">
    <property type="entry name" value="LE_dom"/>
</dbReference>
<organism evidence="19 20">
    <name type="scientific">Acanthosepion pharaonis</name>
    <name type="common">Pharaoh cuttlefish</name>
    <name type="synonym">Sepia pharaonis</name>
    <dbReference type="NCBI Taxonomy" id="158019"/>
    <lineage>
        <taxon>Eukaryota</taxon>
        <taxon>Metazoa</taxon>
        <taxon>Spiralia</taxon>
        <taxon>Lophotrochozoa</taxon>
        <taxon>Mollusca</taxon>
        <taxon>Cephalopoda</taxon>
        <taxon>Coleoidea</taxon>
        <taxon>Decapodiformes</taxon>
        <taxon>Sepiida</taxon>
        <taxon>Sepiina</taxon>
        <taxon>Sepiidae</taxon>
        <taxon>Acanthosepion</taxon>
    </lineage>
</organism>
<keyword evidence="11" id="KW-0325">Glycoprotein</keyword>
<comment type="caution">
    <text evidence="19">The sequence shown here is derived from an EMBL/GenBank/DDBJ whole genome shotgun (WGS) entry which is preliminary data.</text>
</comment>
<dbReference type="GO" id="GO:0048731">
    <property type="term" value="P:system development"/>
    <property type="evidence" value="ECO:0007669"/>
    <property type="project" value="UniProtKB-ARBA"/>
</dbReference>
<keyword evidence="3 13" id="KW-0245">EGF-like domain</keyword>
<dbReference type="PROSITE" id="PS00010">
    <property type="entry name" value="ASX_HYDROXYL"/>
    <property type="match status" value="2"/>
</dbReference>
<dbReference type="SMART" id="SM00179">
    <property type="entry name" value="EGF_CA"/>
    <property type="match status" value="2"/>
</dbReference>
<dbReference type="Pfam" id="PF07645">
    <property type="entry name" value="EGF_CA"/>
    <property type="match status" value="1"/>
</dbReference>
<dbReference type="FunFam" id="2.10.25.10:FF:000202">
    <property type="entry name" value="Multiple epidermal growth factor-like domains 8"/>
    <property type="match status" value="1"/>
</dbReference>
<dbReference type="PANTHER" id="PTHR46093:SF16">
    <property type="entry name" value="MULTIPLE EGF-LIKE-DOMAINS 8"/>
    <property type="match status" value="1"/>
</dbReference>
<name>A0A812BMG1_ACAPH</name>
<reference evidence="19" key="1">
    <citation type="submission" date="2021-01" db="EMBL/GenBank/DDBJ databases">
        <authorList>
            <person name="Li R."/>
            <person name="Bekaert M."/>
        </authorList>
    </citation>
    <scope>NUCLEOTIDE SEQUENCE</scope>
    <source>
        <strain evidence="19">Farmed</strain>
    </source>
</reference>
<dbReference type="InterPro" id="IPR016201">
    <property type="entry name" value="PSI"/>
</dbReference>
<dbReference type="CDD" id="cd00055">
    <property type="entry name" value="EGF_Lam"/>
    <property type="match status" value="3"/>
</dbReference>
<dbReference type="Proteomes" id="UP000597762">
    <property type="component" value="Unassembled WGS sequence"/>
</dbReference>
<evidence type="ECO:0000256" key="14">
    <source>
        <dbReference type="PROSITE-ProRule" id="PRU00460"/>
    </source>
</evidence>
<feature type="disulfide bond" evidence="14">
    <location>
        <begin position="1070"/>
        <end position="1084"/>
    </location>
</feature>
<keyword evidence="9 15" id="KW-0472">Membrane</keyword>
<keyword evidence="4 15" id="KW-0812">Transmembrane</keyword>
<dbReference type="InterPro" id="IPR035914">
    <property type="entry name" value="Sperma_CUB_dom_sf"/>
</dbReference>
<dbReference type="Pfam" id="PF24981">
    <property type="entry name" value="Beta-prop_ATRN-LZTR1"/>
    <property type="match status" value="1"/>
</dbReference>
<feature type="domain" description="EGF-like" evidence="17">
    <location>
        <begin position="912"/>
        <end position="954"/>
    </location>
</feature>
<evidence type="ECO:0000259" key="16">
    <source>
        <dbReference type="PROSITE" id="PS01180"/>
    </source>
</evidence>
<dbReference type="SUPFAM" id="SSF117281">
    <property type="entry name" value="Kelch motif"/>
    <property type="match status" value="1"/>
</dbReference>
<feature type="disulfide bond" evidence="14">
    <location>
        <begin position="2047"/>
        <end position="2061"/>
    </location>
</feature>
<feature type="transmembrane region" description="Helical" evidence="15">
    <location>
        <begin position="760"/>
        <end position="789"/>
    </location>
</feature>
<keyword evidence="8 15" id="KW-1133">Transmembrane helix</keyword>
<keyword evidence="7" id="KW-0106">Calcium</keyword>
<evidence type="ECO:0000256" key="2">
    <source>
        <dbReference type="ARBA" id="ARBA00022441"/>
    </source>
</evidence>
<dbReference type="Gene3D" id="2.120.10.80">
    <property type="entry name" value="Kelch-type beta propeller"/>
    <property type="match status" value="2"/>
</dbReference>
<feature type="transmembrane region" description="Helical" evidence="15">
    <location>
        <begin position="660"/>
        <end position="678"/>
    </location>
</feature>
<dbReference type="PROSITE" id="PS00022">
    <property type="entry name" value="EGF_1"/>
    <property type="match status" value="2"/>
</dbReference>
<dbReference type="InterPro" id="IPR009030">
    <property type="entry name" value="Growth_fac_rcpt_cys_sf"/>
</dbReference>
<dbReference type="PROSITE" id="PS50026">
    <property type="entry name" value="EGF_3"/>
    <property type="match status" value="2"/>
</dbReference>
<evidence type="ECO:0000256" key="3">
    <source>
        <dbReference type="ARBA" id="ARBA00022536"/>
    </source>
</evidence>
<dbReference type="Pfam" id="PF24973">
    <property type="entry name" value="EGF_LMN_ATRN"/>
    <property type="match status" value="4"/>
</dbReference>
<keyword evidence="5" id="KW-0732">Signal</keyword>
<dbReference type="SUPFAM" id="SSF57196">
    <property type="entry name" value="EGF/Laminin"/>
    <property type="match status" value="4"/>
</dbReference>
<evidence type="ECO:0000256" key="12">
    <source>
        <dbReference type="ARBA" id="ARBA00023292"/>
    </source>
</evidence>
<feature type="domain" description="Laminin EGF-like" evidence="18">
    <location>
        <begin position="2015"/>
        <end position="2063"/>
    </location>
</feature>
<evidence type="ECO:0000256" key="10">
    <source>
        <dbReference type="ARBA" id="ARBA00023157"/>
    </source>
</evidence>
<dbReference type="PROSITE" id="PS01187">
    <property type="entry name" value="EGF_CA"/>
    <property type="match status" value="1"/>
</dbReference>
<evidence type="ECO:0000313" key="19">
    <source>
        <dbReference type="EMBL" id="CAE1238897.1"/>
    </source>
</evidence>
<feature type="disulfide bond" evidence="14">
    <location>
        <begin position="2035"/>
        <end position="2044"/>
    </location>
</feature>
<dbReference type="Gene3D" id="2.10.25.10">
    <property type="entry name" value="Laminin"/>
    <property type="match status" value="7"/>
</dbReference>
<dbReference type="GO" id="GO:0016020">
    <property type="term" value="C:membrane"/>
    <property type="evidence" value="ECO:0007669"/>
    <property type="project" value="UniProtKB-SubCell"/>
</dbReference>
<dbReference type="InterPro" id="IPR000152">
    <property type="entry name" value="EGF-type_Asp/Asn_hydroxyl_site"/>
</dbReference>
<feature type="transmembrane region" description="Helical" evidence="15">
    <location>
        <begin position="2379"/>
        <end position="2401"/>
    </location>
</feature>
<evidence type="ECO:0000256" key="7">
    <source>
        <dbReference type="ARBA" id="ARBA00022837"/>
    </source>
</evidence>
<dbReference type="InterPro" id="IPR018097">
    <property type="entry name" value="EGF_Ca-bd_CS"/>
</dbReference>